<gene>
    <name evidence="1" type="ORF">GNZ18_33300</name>
</gene>
<dbReference type="RefSeq" id="WP_156220604.1">
    <property type="nucleotide sequence ID" value="NZ_WOFH01000014.1"/>
</dbReference>
<organism evidence="1 2">
    <name type="scientific">Actinomadura litoris</name>
    <dbReference type="NCBI Taxonomy" id="2678616"/>
    <lineage>
        <taxon>Bacteria</taxon>
        <taxon>Bacillati</taxon>
        <taxon>Actinomycetota</taxon>
        <taxon>Actinomycetes</taxon>
        <taxon>Streptosporangiales</taxon>
        <taxon>Thermomonosporaceae</taxon>
        <taxon>Actinomadura</taxon>
    </lineage>
</organism>
<proteinExistence type="predicted"/>
<sequence length="101" mass="11229">MTTFNPTPFLLDLATFTEARLDDEEHRLTQTATPAPAQALRDINAKRAIAREARAAHAQALEARTQFTDGIALGYALVLQNLAVIWDDHADYDPRWLPPSS</sequence>
<comment type="caution">
    <text evidence="1">The sequence shown here is derived from an EMBL/GenBank/DDBJ whole genome shotgun (WGS) entry which is preliminary data.</text>
</comment>
<evidence type="ECO:0000313" key="1">
    <source>
        <dbReference type="EMBL" id="MUN41433.1"/>
    </source>
</evidence>
<dbReference type="EMBL" id="WOFH01000014">
    <property type="protein sequence ID" value="MUN41433.1"/>
    <property type="molecule type" value="Genomic_DNA"/>
</dbReference>
<dbReference type="Pfam" id="PF19730">
    <property type="entry name" value="DUF6221"/>
    <property type="match status" value="1"/>
</dbReference>
<accession>A0A7K1LAT9</accession>
<protein>
    <submittedName>
        <fullName evidence="1">Uncharacterized protein</fullName>
    </submittedName>
</protein>
<dbReference type="AlphaFoldDB" id="A0A7K1LAT9"/>
<keyword evidence="2" id="KW-1185">Reference proteome</keyword>
<dbReference type="Proteomes" id="UP000432015">
    <property type="component" value="Unassembled WGS sequence"/>
</dbReference>
<evidence type="ECO:0000313" key="2">
    <source>
        <dbReference type="Proteomes" id="UP000432015"/>
    </source>
</evidence>
<reference evidence="1 2" key="1">
    <citation type="submission" date="2019-11" db="EMBL/GenBank/DDBJ databases">
        <authorList>
            <person name="Cao P."/>
        </authorList>
    </citation>
    <scope>NUCLEOTIDE SEQUENCE [LARGE SCALE GENOMIC DNA]</scope>
    <source>
        <strain evidence="1 2">NEAU-AAG5</strain>
    </source>
</reference>
<name>A0A7K1LAT9_9ACTN</name>
<dbReference type="InterPro" id="IPR046193">
    <property type="entry name" value="DUF6221"/>
</dbReference>